<dbReference type="Proteomes" id="UP000278775">
    <property type="component" value="Unassembled WGS sequence"/>
</dbReference>
<organism evidence="1 2">
    <name type="scientific">Chryseobacterium nematophagum</name>
    <dbReference type="NCBI Taxonomy" id="2305228"/>
    <lineage>
        <taxon>Bacteria</taxon>
        <taxon>Pseudomonadati</taxon>
        <taxon>Bacteroidota</taxon>
        <taxon>Flavobacteriia</taxon>
        <taxon>Flavobacteriales</taxon>
        <taxon>Weeksellaceae</taxon>
        <taxon>Chryseobacterium group</taxon>
        <taxon>Chryseobacterium</taxon>
    </lineage>
</organism>
<protein>
    <submittedName>
        <fullName evidence="1">Uncharacterized protein</fullName>
    </submittedName>
</protein>
<dbReference type="EMBL" id="QWIU01000002">
    <property type="protein sequence ID" value="RNA63304.1"/>
    <property type="molecule type" value="Genomic_DNA"/>
</dbReference>
<evidence type="ECO:0000313" key="2">
    <source>
        <dbReference type="Proteomes" id="UP000278775"/>
    </source>
</evidence>
<proteinExistence type="predicted"/>
<sequence>MGSLIFSAIEKASKKDFLENNTFWVNVSWLNMFFQGNFFIASNEIFVYKELAMIEIMFNKNVLK</sequence>
<name>A0A3M7TJM2_9FLAO</name>
<accession>A0A3M7TJM2</accession>
<comment type="caution">
    <text evidence="1">The sequence shown here is derived from an EMBL/GenBank/DDBJ whole genome shotgun (WGS) entry which is preliminary data.</text>
</comment>
<dbReference type="AlphaFoldDB" id="A0A3M7TJM2"/>
<reference evidence="1 2" key="1">
    <citation type="submission" date="2018-08" db="EMBL/GenBank/DDBJ databases">
        <title>Chryseobacterium nematophagum: a novel matrix digesting pathogen of nematodes.</title>
        <authorList>
            <person name="Page A."/>
            <person name="Roberts M."/>
            <person name="Felix M.-A."/>
            <person name="Weir W."/>
        </authorList>
    </citation>
    <scope>NUCLEOTIDE SEQUENCE [LARGE SCALE GENOMIC DNA]</scope>
    <source>
        <strain evidence="1 2">JUb129</strain>
    </source>
</reference>
<gene>
    <name evidence="1" type="ORF">D1631_15910</name>
</gene>
<evidence type="ECO:0000313" key="1">
    <source>
        <dbReference type="EMBL" id="RNA63304.1"/>
    </source>
</evidence>